<dbReference type="RefSeq" id="WP_310918177.1">
    <property type="nucleotide sequence ID" value="NZ_JAMQON010000001.1"/>
</dbReference>
<evidence type="ECO:0000313" key="3">
    <source>
        <dbReference type="Proteomes" id="UP001259659"/>
    </source>
</evidence>
<dbReference type="Proteomes" id="UP001259659">
    <property type="component" value="Unassembled WGS sequence"/>
</dbReference>
<keyword evidence="3" id="KW-1185">Reference proteome</keyword>
<dbReference type="EMBL" id="JAMQON010000001">
    <property type="protein sequence ID" value="MDS0258613.1"/>
    <property type="molecule type" value="Genomic_DNA"/>
</dbReference>
<reference evidence="2 3" key="1">
    <citation type="submission" date="2022-06" db="EMBL/GenBank/DDBJ databases">
        <title>Haloarcula sp. a new haloarchaeum isolate from saline soil.</title>
        <authorList>
            <person name="Strakova D."/>
            <person name="Galisteo C."/>
            <person name="Sanchez-Porro C."/>
            <person name="Ventosa A."/>
        </authorList>
    </citation>
    <scope>NUCLEOTIDE SEQUENCE [LARGE SCALE GENOMIC DNA]</scope>
    <source>
        <strain evidence="2 3">S1CR25-12</strain>
    </source>
</reference>
<protein>
    <submittedName>
        <fullName evidence="2">Uncharacterized protein</fullName>
    </submittedName>
</protein>
<organism evidence="2 3">
    <name type="scientific">Haloarcula saliterrae</name>
    <dbReference type="NCBI Taxonomy" id="2950534"/>
    <lineage>
        <taxon>Archaea</taxon>
        <taxon>Methanobacteriati</taxon>
        <taxon>Methanobacteriota</taxon>
        <taxon>Stenosarchaea group</taxon>
        <taxon>Halobacteria</taxon>
        <taxon>Halobacteriales</taxon>
        <taxon>Haloarculaceae</taxon>
        <taxon>Haloarcula</taxon>
    </lineage>
</organism>
<sequence length="169" mass="18662">MSAILDNEQTYRIETKTSAGHIEDPVTGEQHEIEPHDDKRGGVIEVDRPDSAKYIVDSSSRRQFAEKAPSAKAVQKAQSEQFDFAGSAVCEAFAAKQGDFGSQTLDPTEGFDPATDSPNNDKRMKAVKMYETLLSEGHDDEAGYLRSLGGIGRQEEFVNYLRKSEELSL</sequence>
<name>A0ABU2F8K1_9EURY</name>
<feature type="region of interest" description="Disordered" evidence="1">
    <location>
        <begin position="1"/>
        <end position="44"/>
    </location>
</feature>
<comment type="caution">
    <text evidence="2">The sequence shown here is derived from an EMBL/GenBank/DDBJ whole genome shotgun (WGS) entry which is preliminary data.</text>
</comment>
<feature type="compositionally biased region" description="Basic and acidic residues" evidence="1">
    <location>
        <begin position="9"/>
        <end position="44"/>
    </location>
</feature>
<gene>
    <name evidence="2" type="ORF">NDI56_04200</name>
</gene>
<evidence type="ECO:0000256" key="1">
    <source>
        <dbReference type="SAM" id="MobiDB-lite"/>
    </source>
</evidence>
<evidence type="ECO:0000313" key="2">
    <source>
        <dbReference type="EMBL" id="MDS0258613.1"/>
    </source>
</evidence>
<accession>A0ABU2F8K1</accession>
<proteinExistence type="predicted"/>
<feature type="region of interest" description="Disordered" evidence="1">
    <location>
        <begin position="101"/>
        <end position="121"/>
    </location>
</feature>